<dbReference type="SUPFAM" id="SSF54909">
    <property type="entry name" value="Dimeric alpha+beta barrel"/>
    <property type="match status" value="1"/>
</dbReference>
<evidence type="ECO:0000313" key="3">
    <source>
        <dbReference type="Proteomes" id="UP000799424"/>
    </source>
</evidence>
<accession>A0A6A7AD45</accession>
<name>A0A6A7AD45_9PLEO</name>
<dbReference type="InterPro" id="IPR013097">
    <property type="entry name" value="Dabb"/>
</dbReference>
<protein>
    <recommendedName>
        <fullName evidence="1">Stress-response A/B barrel domain-containing protein</fullName>
    </recommendedName>
</protein>
<feature type="domain" description="Stress-response A/B barrel" evidence="1">
    <location>
        <begin position="4"/>
        <end position="101"/>
    </location>
</feature>
<organism evidence="2 3">
    <name type="scientific">Ophiobolus disseminans</name>
    <dbReference type="NCBI Taxonomy" id="1469910"/>
    <lineage>
        <taxon>Eukaryota</taxon>
        <taxon>Fungi</taxon>
        <taxon>Dikarya</taxon>
        <taxon>Ascomycota</taxon>
        <taxon>Pezizomycotina</taxon>
        <taxon>Dothideomycetes</taxon>
        <taxon>Pleosporomycetidae</taxon>
        <taxon>Pleosporales</taxon>
        <taxon>Pleosporineae</taxon>
        <taxon>Phaeosphaeriaceae</taxon>
        <taxon>Ophiobolus</taxon>
    </lineage>
</organism>
<dbReference type="EMBL" id="MU006219">
    <property type="protein sequence ID" value="KAF2830619.1"/>
    <property type="molecule type" value="Genomic_DNA"/>
</dbReference>
<dbReference type="InterPro" id="IPR011008">
    <property type="entry name" value="Dimeric_a/b-barrel"/>
</dbReference>
<evidence type="ECO:0000313" key="2">
    <source>
        <dbReference type="EMBL" id="KAF2830619.1"/>
    </source>
</evidence>
<proteinExistence type="predicted"/>
<evidence type="ECO:0000259" key="1">
    <source>
        <dbReference type="PROSITE" id="PS51502"/>
    </source>
</evidence>
<dbReference type="AlphaFoldDB" id="A0A6A7AD45"/>
<dbReference type="SMART" id="SM00886">
    <property type="entry name" value="Dabb"/>
    <property type="match status" value="1"/>
</dbReference>
<reference evidence="2" key="1">
    <citation type="journal article" date="2020" name="Stud. Mycol.">
        <title>101 Dothideomycetes genomes: a test case for predicting lifestyles and emergence of pathogens.</title>
        <authorList>
            <person name="Haridas S."/>
            <person name="Albert R."/>
            <person name="Binder M."/>
            <person name="Bloem J."/>
            <person name="Labutti K."/>
            <person name="Salamov A."/>
            <person name="Andreopoulos B."/>
            <person name="Baker S."/>
            <person name="Barry K."/>
            <person name="Bills G."/>
            <person name="Bluhm B."/>
            <person name="Cannon C."/>
            <person name="Castanera R."/>
            <person name="Culley D."/>
            <person name="Daum C."/>
            <person name="Ezra D."/>
            <person name="Gonzalez J."/>
            <person name="Henrissat B."/>
            <person name="Kuo A."/>
            <person name="Liang C."/>
            <person name="Lipzen A."/>
            <person name="Lutzoni F."/>
            <person name="Magnuson J."/>
            <person name="Mondo S."/>
            <person name="Nolan M."/>
            <person name="Ohm R."/>
            <person name="Pangilinan J."/>
            <person name="Park H.-J."/>
            <person name="Ramirez L."/>
            <person name="Alfaro M."/>
            <person name="Sun H."/>
            <person name="Tritt A."/>
            <person name="Yoshinaga Y."/>
            <person name="Zwiers L.-H."/>
            <person name="Turgeon B."/>
            <person name="Goodwin S."/>
            <person name="Spatafora J."/>
            <person name="Crous P."/>
            <person name="Grigoriev I."/>
        </authorList>
    </citation>
    <scope>NUCLEOTIDE SEQUENCE</scope>
    <source>
        <strain evidence="2">CBS 113818</strain>
    </source>
</reference>
<sequence length="109" mass="12153">MAKIVRLTLLKVTDAETIQQAIQKYSTLTQDAKKDGKPYIQMAAGNPTKEDPRSQGYTLVARTVFESKEDMDFYDNECEAHGAIKALLKPKVAAPPLVVYMDAQFEKVS</sequence>
<dbReference type="PROSITE" id="PS51502">
    <property type="entry name" value="S_R_A_B_BARREL"/>
    <property type="match status" value="1"/>
</dbReference>
<dbReference type="Gene3D" id="3.30.70.100">
    <property type="match status" value="1"/>
</dbReference>
<dbReference type="OrthoDB" id="3830014at2759"/>
<dbReference type="Proteomes" id="UP000799424">
    <property type="component" value="Unassembled WGS sequence"/>
</dbReference>
<gene>
    <name evidence="2" type="ORF">CC86DRAFT_367345</name>
</gene>
<dbReference type="Pfam" id="PF07876">
    <property type="entry name" value="Dabb"/>
    <property type="match status" value="1"/>
</dbReference>
<keyword evidence="3" id="KW-1185">Reference proteome</keyword>